<reference evidence="3" key="2">
    <citation type="journal article" date="2019" name="Int. J. Syst. Evol. Microbiol.">
        <title>The Global Catalogue of Microorganisms (GCM) 10K type strain sequencing project: providing services to taxonomists for standard genome sequencing and annotation.</title>
        <authorList>
            <consortium name="The Broad Institute Genomics Platform"/>
            <consortium name="The Broad Institute Genome Sequencing Center for Infectious Disease"/>
            <person name="Wu L."/>
            <person name="Ma J."/>
        </authorList>
    </citation>
    <scope>NUCLEOTIDE SEQUENCE [LARGE SCALE GENOMIC DNA]</scope>
    <source>
        <strain evidence="3">SYNS20</strain>
    </source>
</reference>
<dbReference type="AlphaFoldDB" id="A0ABD5T6Q3"/>
<comment type="caution">
    <text evidence="1">The sequence shown here is derived from an EMBL/GenBank/DDBJ whole genome shotgun (WGS) entry which is preliminary data.</text>
</comment>
<reference evidence="1" key="1">
    <citation type="journal article" date="2014" name="Int. J. Syst. Evol. Microbiol.">
        <title>Complete genome sequence of Corynebacterium casei LMG S-19264T (=DSM 44701T), isolated from a smear-ripened cheese.</title>
        <authorList>
            <consortium name="US DOE Joint Genome Institute (JGI-PGF)"/>
            <person name="Walter F."/>
            <person name="Albersmeier A."/>
            <person name="Kalinowski J."/>
            <person name="Ruckert C."/>
        </authorList>
    </citation>
    <scope>NUCLEOTIDE SEQUENCE [LARGE SCALE GENOMIC DNA]</scope>
    <source>
        <strain evidence="1">NBRC 112888</strain>
    </source>
</reference>
<dbReference type="GO" id="GO:0004497">
    <property type="term" value="F:monooxygenase activity"/>
    <property type="evidence" value="ECO:0007669"/>
    <property type="project" value="UniProtKB-KW"/>
</dbReference>
<name>A0ABD5T6Q3_9EURY</name>
<dbReference type="EMBL" id="JBHSWX010000012">
    <property type="protein sequence ID" value="MFC6787830.1"/>
    <property type="molecule type" value="Genomic_DNA"/>
</dbReference>
<dbReference type="RefSeq" id="WP_390214521.1">
    <property type="nucleotide sequence ID" value="NZ_JBHSWX010000011.1"/>
</dbReference>
<dbReference type="EMBL" id="JBHSWX010000011">
    <property type="protein sequence ID" value="MFC6785028.1"/>
    <property type="molecule type" value="Genomic_DNA"/>
</dbReference>
<gene>
    <name evidence="1" type="ORF">ACFQFD_03195</name>
    <name evidence="2" type="ORF">ACFQFD_18020</name>
</gene>
<evidence type="ECO:0000313" key="1">
    <source>
        <dbReference type="EMBL" id="MFC6785028.1"/>
    </source>
</evidence>
<organism evidence="1 3">
    <name type="scientific">Halobaculum halobium</name>
    <dbReference type="NCBI Taxonomy" id="3032281"/>
    <lineage>
        <taxon>Archaea</taxon>
        <taxon>Methanobacteriati</taxon>
        <taxon>Methanobacteriota</taxon>
        <taxon>Stenosarchaea group</taxon>
        <taxon>Halobacteria</taxon>
        <taxon>Halobacteriales</taxon>
        <taxon>Haloferacaceae</taxon>
        <taxon>Halobaculum</taxon>
    </lineage>
</organism>
<dbReference type="SUPFAM" id="SSF54909">
    <property type="entry name" value="Dimeric alpha+beta barrel"/>
    <property type="match status" value="1"/>
</dbReference>
<evidence type="ECO:0000313" key="2">
    <source>
        <dbReference type="EMBL" id="MFC6787830.1"/>
    </source>
</evidence>
<evidence type="ECO:0000313" key="3">
    <source>
        <dbReference type="Proteomes" id="UP001596443"/>
    </source>
</evidence>
<reference evidence="1" key="3">
    <citation type="submission" date="2024-09" db="EMBL/GenBank/DDBJ databases">
        <authorList>
            <person name="Sun Q."/>
        </authorList>
    </citation>
    <scope>NUCLEOTIDE SEQUENCE</scope>
    <source>
        <strain evidence="1">NBRC 112888</strain>
    </source>
</reference>
<keyword evidence="1" id="KW-0503">Monooxygenase</keyword>
<dbReference type="InterPro" id="IPR011008">
    <property type="entry name" value="Dimeric_a/b-barrel"/>
</dbReference>
<proteinExistence type="predicted"/>
<accession>A0ABD5T6Q3</accession>
<keyword evidence="1" id="KW-0560">Oxidoreductase</keyword>
<keyword evidence="3" id="KW-1185">Reference proteome</keyword>
<sequence length="105" mass="12833">MIERIWHGWTTPENADEYERLLREEIIPSFDDKEIDGYRGFRLLRRSRPEEVEFVTIMRFRSIESVKQFAGEDYETAHVPQEARDVLIRFDDHAQHYELREQLDY</sequence>
<protein>
    <submittedName>
        <fullName evidence="1">Antibiotic biosynthesis monooxygenase</fullName>
    </submittedName>
</protein>
<dbReference type="Proteomes" id="UP001596443">
    <property type="component" value="Unassembled WGS sequence"/>
</dbReference>